<keyword evidence="3 12" id="KW-0813">Transport</keyword>
<dbReference type="GO" id="GO:0015232">
    <property type="term" value="F:heme transmembrane transporter activity"/>
    <property type="evidence" value="ECO:0007669"/>
    <property type="project" value="InterPro"/>
</dbReference>
<evidence type="ECO:0000256" key="6">
    <source>
        <dbReference type="ARBA" id="ARBA00022692"/>
    </source>
</evidence>
<evidence type="ECO:0000256" key="8">
    <source>
        <dbReference type="ARBA" id="ARBA00023004"/>
    </source>
</evidence>
<dbReference type="InterPro" id="IPR011662">
    <property type="entry name" value="Secretin/TonB_short_N"/>
</dbReference>
<evidence type="ECO:0000256" key="1">
    <source>
        <dbReference type="ARBA" id="ARBA00004571"/>
    </source>
</evidence>
<dbReference type="InterPro" id="IPR039426">
    <property type="entry name" value="TonB-dep_rcpt-like"/>
</dbReference>
<dbReference type="PANTHER" id="PTHR30069:SF41">
    <property type="entry name" value="HEME_HEMOPEXIN UTILIZATION PROTEIN C"/>
    <property type="match status" value="1"/>
</dbReference>
<gene>
    <name evidence="16" type="ORF">TMES_00420</name>
</gene>
<keyword evidence="10 12" id="KW-0472">Membrane</keyword>
<dbReference type="PROSITE" id="PS01156">
    <property type="entry name" value="TONB_DEPENDENT_REC_2"/>
    <property type="match status" value="1"/>
</dbReference>
<evidence type="ECO:0000256" key="2">
    <source>
        <dbReference type="ARBA" id="ARBA00009810"/>
    </source>
</evidence>
<feature type="domain" description="Secretin/TonB short N-terminal" evidence="15">
    <location>
        <begin position="54"/>
        <end position="105"/>
    </location>
</feature>
<sequence length="863" mass="93028">MVPAPVLAGSRGDGMTATAVELAQSADLGRTYYFDIPAEKLASALVKYSQISGIDVVVDGTLPASHVIAAVKGEMTATGALDLMLAGSDLSWQPLDGKTVSIVAARTDPSSSNVTTAPITIISRASDNIGYEGNPDWVYETPGSVSVISQENMRKTPGRDASDIFNSITGVDVAGNRQQPGLSVNVRGQQDQGRVNMNIDGARQNFSQSGHGVVNRMYVDTALLADVTVEKSDMSGVGGAGTSGGIVTMRTLNTDDILDADENVGGKVNLSRGTNAYSFAGDAAIAARISPKLDVAAAFSRKLVGEYKGGKNNPGLYIDNSDDLVEANGQNQQYTGQRQSSGLLKANLALSEDQELNLGYVGFTTKFGKATGEDAQYNDFDEATSHTVTAKHSWNPDTDLIDLKTGLWWTQTENKQFRPARYSSSGSVTTDAFNTKYKIDTYGFDAANKSSFYLDELMTQDSIFSLDYGVETFQDKTKTRSETLGLGGNGEGFELEGSTPSGQRDVQGAFLDGTFDWGDLVQFKGGIRYDRFQLDGDSYWCEQYNAANKCEDGGTPLDIDLSGHKISPSVSLGLSPLNGIQFFGAYRQAFRPPTIMEGMVKGRHVAGVPVPFYANPDLEPEESFTTEFGVNLKFDDVLTKNDGFRAKLSHYRTKIDNYIVSAAVAQPTPQSFGPPILGWTLAAQAESYVNLEDPVYISGTELELGYDAEKFYISGAMSFTDTDLEGNYDPVIHPLVALPSSPTNGNGLPASWGKAGGLMTVYTLPKRKYTLDSGVRLFDQDLILGVRATFVYPEDNITGTSGDDAQSILRYRTYDLYSSYELNRNLKFRFAVNNVTDEAYVDALGGLTLAPGRTAIMTLSGNF</sequence>
<dbReference type="InterPro" id="IPR010949">
    <property type="entry name" value="TonB_Hb/transfer/lactofer_rcpt"/>
</dbReference>
<keyword evidence="9 14" id="KW-0798">TonB box</keyword>
<keyword evidence="8" id="KW-0408">Iron</keyword>
<dbReference type="InterPro" id="IPR010917">
    <property type="entry name" value="TonB_rcpt_CS"/>
</dbReference>
<dbReference type="Pfam" id="PF07715">
    <property type="entry name" value="Plug"/>
    <property type="match status" value="1"/>
</dbReference>
<evidence type="ECO:0000256" key="12">
    <source>
        <dbReference type="PROSITE-ProRule" id="PRU01360"/>
    </source>
</evidence>
<evidence type="ECO:0000256" key="13">
    <source>
        <dbReference type="PROSITE-ProRule" id="PRU10144"/>
    </source>
</evidence>
<keyword evidence="17" id="KW-1185">Reference proteome</keyword>
<dbReference type="Gene3D" id="2.40.170.20">
    <property type="entry name" value="TonB-dependent receptor, beta-barrel domain"/>
    <property type="match status" value="1"/>
</dbReference>
<feature type="short sequence motif" description="TonB C-terminal box" evidence="13">
    <location>
        <begin position="846"/>
        <end position="863"/>
    </location>
</feature>
<dbReference type="Proteomes" id="UP000193391">
    <property type="component" value="Unassembled WGS sequence"/>
</dbReference>
<accession>A0A1Y2L3D8</accession>
<dbReference type="EMBL" id="JFKA01000001">
    <property type="protein sequence ID" value="OSQ40334.1"/>
    <property type="molecule type" value="Genomic_DNA"/>
</dbReference>
<keyword evidence="4 12" id="KW-1134">Transmembrane beta strand</keyword>
<keyword evidence="7" id="KW-0732">Signal</keyword>
<evidence type="ECO:0000256" key="7">
    <source>
        <dbReference type="ARBA" id="ARBA00022729"/>
    </source>
</evidence>
<keyword evidence="11 12" id="KW-0998">Cell outer membrane</keyword>
<dbReference type="GO" id="GO:0015344">
    <property type="term" value="F:siderophore uptake transmembrane transporter activity"/>
    <property type="evidence" value="ECO:0007669"/>
    <property type="project" value="TreeGrafter"/>
</dbReference>
<evidence type="ECO:0000313" key="16">
    <source>
        <dbReference type="EMBL" id="OSQ40334.1"/>
    </source>
</evidence>
<evidence type="ECO:0000256" key="5">
    <source>
        <dbReference type="ARBA" id="ARBA00022496"/>
    </source>
</evidence>
<dbReference type="SUPFAM" id="SSF56935">
    <property type="entry name" value="Porins"/>
    <property type="match status" value="1"/>
</dbReference>
<keyword evidence="5" id="KW-0410">Iron transport</keyword>
<evidence type="ECO:0000259" key="15">
    <source>
        <dbReference type="SMART" id="SM00965"/>
    </source>
</evidence>
<dbReference type="NCBIfam" id="TIGR01785">
    <property type="entry name" value="TonB-hemin"/>
    <property type="match status" value="1"/>
</dbReference>
<dbReference type="InterPro" id="IPR037066">
    <property type="entry name" value="Plug_dom_sf"/>
</dbReference>
<name>A0A1Y2L3D8_9PROT</name>
<proteinExistence type="inferred from homology"/>
<dbReference type="GO" id="GO:0009279">
    <property type="term" value="C:cell outer membrane"/>
    <property type="evidence" value="ECO:0007669"/>
    <property type="project" value="UniProtKB-SubCell"/>
</dbReference>
<dbReference type="Gene3D" id="2.170.130.10">
    <property type="entry name" value="TonB-dependent receptor, plug domain"/>
    <property type="match status" value="1"/>
</dbReference>
<comment type="subcellular location">
    <subcellularLocation>
        <location evidence="1 12">Cell outer membrane</location>
        <topology evidence="1 12">Multi-pass membrane protein</topology>
    </subcellularLocation>
</comment>
<comment type="caution">
    <text evidence="16">The sequence shown here is derived from an EMBL/GenBank/DDBJ whole genome shotgun (WGS) entry which is preliminary data.</text>
</comment>
<dbReference type="AlphaFoldDB" id="A0A1Y2L3D8"/>
<dbReference type="PANTHER" id="PTHR30069">
    <property type="entry name" value="TONB-DEPENDENT OUTER MEMBRANE RECEPTOR"/>
    <property type="match status" value="1"/>
</dbReference>
<dbReference type="InterPro" id="IPR011276">
    <property type="entry name" value="TonB_haem/Hb_rcpt"/>
</dbReference>
<organism evidence="16 17">
    <name type="scientific">Thalassospira mesophila</name>
    <dbReference type="NCBI Taxonomy" id="1293891"/>
    <lineage>
        <taxon>Bacteria</taxon>
        <taxon>Pseudomonadati</taxon>
        <taxon>Pseudomonadota</taxon>
        <taxon>Alphaproteobacteria</taxon>
        <taxon>Rhodospirillales</taxon>
        <taxon>Thalassospiraceae</taxon>
        <taxon>Thalassospira</taxon>
    </lineage>
</organism>
<keyword evidence="16" id="KW-0675">Receptor</keyword>
<comment type="similarity">
    <text evidence="2 12 14">Belongs to the TonB-dependent receptor family.</text>
</comment>
<dbReference type="GO" id="GO:0044718">
    <property type="term" value="P:siderophore transmembrane transport"/>
    <property type="evidence" value="ECO:0007669"/>
    <property type="project" value="TreeGrafter"/>
</dbReference>
<evidence type="ECO:0000256" key="10">
    <source>
        <dbReference type="ARBA" id="ARBA00023136"/>
    </source>
</evidence>
<evidence type="ECO:0000256" key="11">
    <source>
        <dbReference type="ARBA" id="ARBA00023237"/>
    </source>
</evidence>
<dbReference type="Pfam" id="PF00593">
    <property type="entry name" value="TonB_dep_Rec_b-barrel"/>
    <property type="match status" value="1"/>
</dbReference>
<dbReference type="InterPro" id="IPR012910">
    <property type="entry name" value="Plug_dom"/>
</dbReference>
<protein>
    <submittedName>
        <fullName evidence="16">TonB-dependent receptor</fullName>
    </submittedName>
</protein>
<evidence type="ECO:0000256" key="14">
    <source>
        <dbReference type="RuleBase" id="RU003357"/>
    </source>
</evidence>
<dbReference type="InterPro" id="IPR036942">
    <property type="entry name" value="Beta-barrel_TonB_sf"/>
</dbReference>
<keyword evidence="6 12" id="KW-0812">Transmembrane</keyword>
<dbReference type="Gene3D" id="3.55.50.30">
    <property type="match status" value="1"/>
</dbReference>
<evidence type="ECO:0000256" key="3">
    <source>
        <dbReference type="ARBA" id="ARBA00022448"/>
    </source>
</evidence>
<dbReference type="STRING" id="1293891.TMES_00420"/>
<dbReference type="PROSITE" id="PS52016">
    <property type="entry name" value="TONB_DEPENDENT_REC_3"/>
    <property type="match status" value="1"/>
</dbReference>
<evidence type="ECO:0000256" key="9">
    <source>
        <dbReference type="ARBA" id="ARBA00023077"/>
    </source>
</evidence>
<dbReference type="SMART" id="SM00965">
    <property type="entry name" value="STN"/>
    <property type="match status" value="1"/>
</dbReference>
<dbReference type="InterPro" id="IPR000531">
    <property type="entry name" value="Beta-barrel_TonB"/>
</dbReference>
<reference evidence="16 17" key="1">
    <citation type="submission" date="2014-03" db="EMBL/GenBank/DDBJ databases">
        <title>The draft genome sequence of Thalassospira mesophila JCM 18969.</title>
        <authorList>
            <person name="Lai Q."/>
            <person name="Shao Z."/>
        </authorList>
    </citation>
    <scope>NUCLEOTIDE SEQUENCE [LARGE SCALE GENOMIC DNA]</scope>
    <source>
        <strain evidence="16 17">JCM 18969</strain>
    </source>
</reference>
<evidence type="ECO:0000313" key="17">
    <source>
        <dbReference type="Proteomes" id="UP000193391"/>
    </source>
</evidence>
<evidence type="ECO:0000256" key="4">
    <source>
        <dbReference type="ARBA" id="ARBA00022452"/>
    </source>
</evidence>
<keyword evidence="5" id="KW-0406">Ion transport</keyword>
<dbReference type="NCBIfam" id="TIGR01786">
    <property type="entry name" value="TonB-hemlactrns"/>
    <property type="match status" value="1"/>
</dbReference>